<evidence type="ECO:0000313" key="4">
    <source>
        <dbReference type="EMBL" id="KDO80956.1"/>
    </source>
</evidence>
<evidence type="ECO:0000256" key="2">
    <source>
        <dbReference type="SAM" id="Coils"/>
    </source>
</evidence>
<organism evidence="4 5">
    <name type="scientific">Citrus sinensis</name>
    <name type="common">Sweet orange</name>
    <name type="synonym">Citrus aurantium var. sinensis</name>
    <dbReference type="NCBI Taxonomy" id="2711"/>
    <lineage>
        <taxon>Eukaryota</taxon>
        <taxon>Viridiplantae</taxon>
        <taxon>Streptophyta</taxon>
        <taxon>Embryophyta</taxon>
        <taxon>Tracheophyta</taxon>
        <taxon>Spermatophyta</taxon>
        <taxon>Magnoliopsida</taxon>
        <taxon>eudicotyledons</taxon>
        <taxon>Gunneridae</taxon>
        <taxon>Pentapetalae</taxon>
        <taxon>rosids</taxon>
        <taxon>malvids</taxon>
        <taxon>Sapindales</taxon>
        <taxon>Rutaceae</taxon>
        <taxon>Aurantioideae</taxon>
        <taxon>Citrus</taxon>
    </lineage>
</organism>
<accession>A0A067H043</accession>
<feature type="region of interest" description="Disordered" evidence="3">
    <location>
        <begin position="816"/>
        <end position="872"/>
    </location>
</feature>
<dbReference type="PANTHER" id="PTHR23160">
    <property type="entry name" value="SYNAPTONEMAL COMPLEX PROTEIN-RELATED"/>
    <property type="match status" value="1"/>
</dbReference>
<dbReference type="EMBL" id="KK784876">
    <property type="protein sequence ID" value="KDO80956.1"/>
    <property type="molecule type" value="Genomic_DNA"/>
</dbReference>
<reference evidence="4 5" key="1">
    <citation type="submission" date="2014-04" db="EMBL/GenBank/DDBJ databases">
        <authorList>
            <consortium name="International Citrus Genome Consortium"/>
            <person name="Gmitter F."/>
            <person name="Chen C."/>
            <person name="Farmerie W."/>
            <person name="Harkins T."/>
            <person name="Desany B."/>
            <person name="Mohiuddin M."/>
            <person name="Kodira C."/>
            <person name="Borodovsky M."/>
            <person name="Lomsadze A."/>
            <person name="Burns P."/>
            <person name="Jenkins J."/>
            <person name="Prochnik S."/>
            <person name="Shu S."/>
            <person name="Chapman J."/>
            <person name="Pitluck S."/>
            <person name="Schmutz J."/>
            <person name="Rokhsar D."/>
        </authorList>
    </citation>
    <scope>NUCLEOTIDE SEQUENCE</scope>
</reference>
<feature type="coiled-coil region" evidence="2">
    <location>
        <begin position="227"/>
        <end position="275"/>
    </location>
</feature>
<protein>
    <recommendedName>
        <fullName evidence="6">Synaptonemal complex protein 1</fullName>
    </recommendedName>
</protein>
<feature type="coiled-coil region" evidence="2">
    <location>
        <begin position="354"/>
        <end position="381"/>
    </location>
</feature>
<dbReference type="AlphaFoldDB" id="A0A067H043"/>
<dbReference type="GO" id="GO:0007131">
    <property type="term" value="P:reciprocal meiotic recombination"/>
    <property type="evidence" value="ECO:0000318"/>
    <property type="project" value="GO_Central"/>
</dbReference>
<evidence type="ECO:0008006" key="6">
    <source>
        <dbReference type="Google" id="ProtNLM"/>
    </source>
</evidence>
<feature type="region of interest" description="Disordered" evidence="3">
    <location>
        <begin position="713"/>
        <end position="758"/>
    </location>
</feature>
<dbReference type="SMR" id="A0A067H043"/>
<dbReference type="Proteomes" id="UP000027120">
    <property type="component" value="Unassembled WGS sequence"/>
</dbReference>
<evidence type="ECO:0000256" key="3">
    <source>
        <dbReference type="SAM" id="MobiDB-lite"/>
    </source>
</evidence>
<keyword evidence="1 2" id="KW-0175">Coiled coil</keyword>
<evidence type="ECO:0000313" key="5">
    <source>
        <dbReference type="Proteomes" id="UP000027120"/>
    </source>
</evidence>
<dbReference type="STRING" id="2711.A0A067H043"/>
<feature type="coiled-coil region" evidence="2">
    <location>
        <begin position="62"/>
        <end position="187"/>
    </location>
</feature>
<feature type="compositionally biased region" description="Basic and acidic residues" evidence="3">
    <location>
        <begin position="746"/>
        <end position="755"/>
    </location>
</feature>
<dbReference type="PANTHER" id="PTHR23160:SF3">
    <property type="entry name" value="SYNAPTONEMAL COMPLEX PROTEIN 1-RELATED"/>
    <property type="match status" value="1"/>
</dbReference>
<proteinExistence type="predicted"/>
<name>A0A067H043_CITSI</name>
<sequence length="872" mass="100994">MQKLGFPSVKSLDQFKSLSRSAKSFSFSSRPSTDSLTSGSFANLKLTAEKLVKEQASVKTDLEMANSKLKKSMEHVRILEEKLQNAVNENAKLKVKQKEDEKLWKGLESKFSSTKTLSDQLTETLQHLASQVQDAEKNKEFFEDKISSSMNAVDCQKQQMDHLSLKLGSAEEIITKREKELEDLKIEREERDKLYRDECCRTSNLMDKNDAMIKKLEVTVADNRLETESLNSKVEEMHIDLQSKEDEIKLLMITKENLEKEKSDLQMSRDSFEKKLVTSIREIKNLEGFVHVFAAQLVDLDKQSLTFMEKFYQLNSHYESCFQSVQMERDLSSQQAQNQYDQLNDKFFSIASEKDALQLVNQELNSKIIKLQKTQESVKAQCLEECRLAGEKISRLESEAEALISKKIETELLVSKLEKEIDSLLENLRSFENKLQDQLLKISSLEMENKENMEKFHAEMQKKEEEINNLKQEHEKKEMLVDSIEKQFCQLQNILGEKEQLLLQHNDKEKKLEDQITENQAQLTAAESRLSEAKKQYDLMLESKQLELSRHLKEISQRNDQEINDIRRKYEVEKLEIVNMEKEKADKTIGEMERKCDQKLAECKEEAKQQLKRIQEEHAAIVISIQQEYDKKEMNLKAEHIGELKCAELQAENELREKTTKLKSEHEVQMKALQCQHEDECRKLHEELHLQKSKEDRQRALLQLQWKVMGNKPQEDQEVNSKQAYSISSSKMRDLGVGKRSKRAFARAENEEKDPPFLNEAQTPVSQLLKKVENVNTGSMISIPKHHKKVTHHEYEVETSNGRTITKRRKTKSTVMFEDPGKRKKMNTTQAKTPRSVAKGATGGANPHPSNIGDLFSEGSLNPYADDPYAFD</sequence>
<dbReference type="PaxDb" id="2711-XP_006472608.1"/>
<gene>
    <name evidence="4" type="ORF">CISIN_1g002878mg</name>
</gene>
<dbReference type="eggNOG" id="ENOG502QSSX">
    <property type="taxonomic scope" value="Eukaryota"/>
</dbReference>
<evidence type="ECO:0000256" key="1">
    <source>
        <dbReference type="ARBA" id="ARBA00023054"/>
    </source>
</evidence>
<keyword evidence="5" id="KW-1185">Reference proteome</keyword>
<feature type="compositionally biased region" description="Polar residues" evidence="3">
    <location>
        <begin position="720"/>
        <end position="730"/>
    </location>
</feature>
<feature type="coiled-coil region" evidence="2">
    <location>
        <begin position="407"/>
        <end position="624"/>
    </location>
</feature>